<dbReference type="Proteomes" id="UP000599109">
    <property type="component" value="Unassembled WGS sequence"/>
</dbReference>
<keyword evidence="2" id="KW-1185">Reference proteome</keyword>
<proteinExistence type="predicted"/>
<dbReference type="AlphaFoldDB" id="A0A937CWF7"/>
<comment type="caution">
    <text evidence="1">The sequence shown here is derived from an EMBL/GenBank/DDBJ whole genome shotgun (WGS) entry which is preliminary data.</text>
</comment>
<reference evidence="1 2" key="1">
    <citation type="journal article" date="2017" name="Int. J. Syst. Evol. Microbiol.">
        <title>Ramlibacter monticola sp. nov., isolated from forest soil.</title>
        <authorList>
            <person name="Chaudhary D.K."/>
            <person name="Kim J."/>
        </authorList>
    </citation>
    <scope>NUCLEOTIDE SEQUENCE [LARGE SCALE GENOMIC DNA]</scope>
    <source>
        <strain evidence="1 2">KACC 19175</strain>
    </source>
</reference>
<name>A0A937CWF7_9BURK</name>
<evidence type="ECO:0000313" key="2">
    <source>
        <dbReference type="Proteomes" id="UP000599109"/>
    </source>
</evidence>
<gene>
    <name evidence="1" type="ORF">JJ685_25115</name>
</gene>
<organism evidence="1 2">
    <name type="scientific">Ramlibacter monticola</name>
    <dbReference type="NCBI Taxonomy" id="1926872"/>
    <lineage>
        <taxon>Bacteria</taxon>
        <taxon>Pseudomonadati</taxon>
        <taxon>Pseudomonadota</taxon>
        <taxon>Betaproteobacteria</taxon>
        <taxon>Burkholderiales</taxon>
        <taxon>Comamonadaceae</taxon>
        <taxon>Ramlibacter</taxon>
    </lineage>
</organism>
<dbReference type="RefSeq" id="WP_201677112.1">
    <property type="nucleotide sequence ID" value="NZ_JAEQNE010000008.1"/>
</dbReference>
<accession>A0A937CWF7</accession>
<evidence type="ECO:0000313" key="1">
    <source>
        <dbReference type="EMBL" id="MBL0394444.1"/>
    </source>
</evidence>
<dbReference type="EMBL" id="JAEQNE010000008">
    <property type="protein sequence ID" value="MBL0394444.1"/>
    <property type="molecule type" value="Genomic_DNA"/>
</dbReference>
<protein>
    <submittedName>
        <fullName evidence="1">Uncharacterized protein</fullName>
    </submittedName>
</protein>
<sequence length="51" mass="5135">MDEMAAAADTLLSRARGLVRAVAAFQEAAAARPVAQPPPCPVAAYLVSAPA</sequence>